<gene>
    <name evidence="9" type="primary">coaD</name>
    <name evidence="11" type="ORF">Fokcrypt_00281</name>
</gene>
<feature type="binding site" evidence="9">
    <location>
        <begin position="10"/>
        <end position="11"/>
    </location>
    <ligand>
        <name>ATP</name>
        <dbReference type="ChEBI" id="CHEBI:30616"/>
    </ligand>
</feature>
<dbReference type="PANTHER" id="PTHR21342">
    <property type="entry name" value="PHOSPHOPANTETHEINE ADENYLYLTRANSFERASE"/>
    <property type="match status" value="1"/>
</dbReference>
<dbReference type="EC" id="2.7.7.3" evidence="9"/>
<evidence type="ECO:0000256" key="8">
    <source>
        <dbReference type="ARBA" id="ARBA00029346"/>
    </source>
</evidence>
<dbReference type="InterPro" id="IPR001980">
    <property type="entry name" value="PPAT"/>
</dbReference>
<protein>
    <recommendedName>
        <fullName evidence="9">Phosphopantetheine adenylyltransferase</fullName>
        <ecNumber evidence="9">2.7.7.3</ecNumber>
    </recommendedName>
    <alternativeName>
        <fullName evidence="9">Dephospho-CoA pyrophosphorylase</fullName>
    </alternativeName>
    <alternativeName>
        <fullName evidence="9">Pantetheine-phosphate adenylyltransferase</fullName>
        <shortName evidence="9">PPAT</shortName>
    </alternativeName>
</protein>
<keyword evidence="1 9" id="KW-0963">Cytoplasm</keyword>
<comment type="pathway">
    <text evidence="9">Cofactor biosynthesis; coenzyme A biosynthesis; CoA from (R)-pantothenate: step 4/5.</text>
</comment>
<dbReference type="SUPFAM" id="SSF52374">
    <property type="entry name" value="Nucleotidylyl transferase"/>
    <property type="match status" value="1"/>
</dbReference>
<feature type="binding site" evidence="9">
    <location>
        <begin position="92"/>
        <end position="94"/>
    </location>
    <ligand>
        <name>ATP</name>
        <dbReference type="ChEBI" id="CHEBI:30616"/>
    </ligand>
</feature>
<evidence type="ECO:0000256" key="6">
    <source>
        <dbReference type="ARBA" id="ARBA00022842"/>
    </source>
</evidence>
<sequence>MVRVAVYPGTFDPFTNGHLGVLLRAIKLFDKIIVAVASDTEKRLLFSMEKRIAMVESAIAPCYKMNVEVLALPPKILVNFAHEHNVVAIVRGVRSSIDLEYEFRMAHINSVLNKDIITVFLPSTSDSNFVSSSTVKEIAKFNGKLDPFVSKEVEDALRKAYQK</sequence>
<evidence type="ECO:0000256" key="5">
    <source>
        <dbReference type="ARBA" id="ARBA00022840"/>
    </source>
</evidence>
<comment type="similarity">
    <text evidence="9">Belongs to the bacterial CoaD family.</text>
</comment>
<evidence type="ECO:0000313" key="11">
    <source>
        <dbReference type="EMBL" id="WPX97764.1"/>
    </source>
</evidence>
<evidence type="ECO:0000256" key="3">
    <source>
        <dbReference type="ARBA" id="ARBA00022695"/>
    </source>
</evidence>
<dbReference type="PRINTS" id="PR01020">
    <property type="entry name" value="LPSBIOSNTHSS"/>
</dbReference>
<proteinExistence type="inferred from homology"/>
<evidence type="ECO:0000256" key="1">
    <source>
        <dbReference type="ARBA" id="ARBA00022490"/>
    </source>
</evidence>
<feature type="binding site" evidence="9">
    <location>
        <position position="18"/>
    </location>
    <ligand>
        <name>ATP</name>
        <dbReference type="ChEBI" id="CHEBI:30616"/>
    </ligand>
</feature>
<evidence type="ECO:0000256" key="4">
    <source>
        <dbReference type="ARBA" id="ARBA00022741"/>
    </source>
</evidence>
<feature type="site" description="Transition state stabilizer" evidence="9">
    <location>
        <position position="18"/>
    </location>
</feature>
<comment type="function">
    <text evidence="9">Reversibly transfers an adenylyl group from ATP to 4'-phosphopantetheine, yielding dephospho-CoA (dPCoA) and pyrophosphate.</text>
</comment>
<dbReference type="HAMAP" id="MF_00151">
    <property type="entry name" value="PPAT_bact"/>
    <property type="match status" value="1"/>
</dbReference>
<dbReference type="PANTHER" id="PTHR21342:SF1">
    <property type="entry name" value="PHOSPHOPANTETHEINE ADENYLYLTRANSFERASE"/>
    <property type="match status" value="1"/>
</dbReference>
<name>A0ABZ0UNR9_9RICK</name>
<dbReference type="RefSeq" id="WP_323722415.1">
    <property type="nucleotide sequence ID" value="NZ_CP110343.1"/>
</dbReference>
<dbReference type="InterPro" id="IPR014729">
    <property type="entry name" value="Rossmann-like_a/b/a_fold"/>
</dbReference>
<keyword evidence="4 9" id="KW-0547">Nucleotide-binding</keyword>
<dbReference type="EMBL" id="CP110343">
    <property type="protein sequence ID" value="WPX97764.1"/>
    <property type="molecule type" value="Genomic_DNA"/>
</dbReference>
<keyword evidence="7 9" id="KW-0173">Coenzyme A biosynthesis</keyword>
<dbReference type="Pfam" id="PF01467">
    <property type="entry name" value="CTP_transf_like"/>
    <property type="match status" value="1"/>
</dbReference>
<keyword evidence="2 9" id="KW-0808">Transferase</keyword>
<comment type="subcellular location">
    <subcellularLocation>
        <location evidence="9">Cytoplasm</location>
    </subcellularLocation>
</comment>
<keyword evidence="12" id="KW-1185">Reference proteome</keyword>
<organism evidence="11 12">
    <name type="scientific">Candidatus Fokinia crypta</name>
    <dbReference type="NCBI Taxonomy" id="1920990"/>
    <lineage>
        <taxon>Bacteria</taxon>
        <taxon>Pseudomonadati</taxon>
        <taxon>Pseudomonadota</taxon>
        <taxon>Alphaproteobacteria</taxon>
        <taxon>Rickettsiales</taxon>
        <taxon>Candidatus Midichloriaceae</taxon>
        <taxon>Candidatus Fokinia</taxon>
    </lineage>
</organism>
<dbReference type="Proteomes" id="UP001325140">
    <property type="component" value="Chromosome"/>
</dbReference>
<dbReference type="Gene3D" id="3.40.50.620">
    <property type="entry name" value="HUPs"/>
    <property type="match status" value="1"/>
</dbReference>
<feature type="domain" description="Cytidyltransferase-like" evidence="10">
    <location>
        <begin position="6"/>
        <end position="137"/>
    </location>
</feature>
<evidence type="ECO:0000313" key="12">
    <source>
        <dbReference type="Proteomes" id="UP001325140"/>
    </source>
</evidence>
<reference evidence="11" key="1">
    <citation type="submission" date="2022-10" db="EMBL/GenBank/DDBJ databases">
        <title>Host association and intracellularity evolved multiple times independently in the Rickettsiales.</title>
        <authorList>
            <person name="Castelli M."/>
            <person name="Nardi T."/>
            <person name="Gammuto L."/>
            <person name="Bellinzona G."/>
            <person name="Sabaneyeva E."/>
            <person name="Potekhin A."/>
            <person name="Serra V."/>
            <person name="Petroni G."/>
            <person name="Sassera D."/>
        </authorList>
    </citation>
    <scope>NUCLEOTIDE SEQUENCE [LARGE SCALE GENOMIC DNA]</scope>
    <source>
        <strain evidence="11">US_Bl 11III1</strain>
    </source>
</reference>
<dbReference type="NCBIfam" id="TIGR01510">
    <property type="entry name" value="coaD_prev_kdtB"/>
    <property type="match status" value="1"/>
</dbReference>
<keyword evidence="6 9" id="KW-0460">Magnesium</keyword>
<feature type="binding site" evidence="9">
    <location>
        <position position="10"/>
    </location>
    <ligand>
        <name>substrate</name>
    </ligand>
</feature>
<evidence type="ECO:0000259" key="10">
    <source>
        <dbReference type="Pfam" id="PF01467"/>
    </source>
</evidence>
<comment type="catalytic activity">
    <reaction evidence="8 9">
        <text>(R)-4'-phosphopantetheine + ATP + H(+) = 3'-dephospho-CoA + diphosphate</text>
        <dbReference type="Rhea" id="RHEA:19801"/>
        <dbReference type="ChEBI" id="CHEBI:15378"/>
        <dbReference type="ChEBI" id="CHEBI:30616"/>
        <dbReference type="ChEBI" id="CHEBI:33019"/>
        <dbReference type="ChEBI" id="CHEBI:57328"/>
        <dbReference type="ChEBI" id="CHEBI:61723"/>
        <dbReference type="EC" id="2.7.7.3"/>
    </reaction>
</comment>
<evidence type="ECO:0000256" key="2">
    <source>
        <dbReference type="ARBA" id="ARBA00022679"/>
    </source>
</evidence>
<feature type="binding site" evidence="9">
    <location>
        <position position="91"/>
    </location>
    <ligand>
        <name>substrate</name>
    </ligand>
</feature>
<comment type="cofactor">
    <cofactor evidence="9">
        <name>Mg(2+)</name>
        <dbReference type="ChEBI" id="CHEBI:18420"/>
    </cofactor>
</comment>
<dbReference type="NCBIfam" id="TIGR00125">
    <property type="entry name" value="cyt_tran_rel"/>
    <property type="match status" value="1"/>
</dbReference>
<feature type="binding site" evidence="9">
    <location>
        <begin position="127"/>
        <end position="133"/>
    </location>
    <ligand>
        <name>ATP</name>
        <dbReference type="ChEBI" id="CHEBI:30616"/>
    </ligand>
</feature>
<evidence type="ECO:0000256" key="7">
    <source>
        <dbReference type="ARBA" id="ARBA00022993"/>
    </source>
</evidence>
<feature type="binding site" evidence="9">
    <location>
        <position position="42"/>
    </location>
    <ligand>
        <name>substrate</name>
    </ligand>
</feature>
<keyword evidence="3 9" id="KW-0548">Nucleotidyltransferase</keyword>
<keyword evidence="5 9" id="KW-0067">ATP-binding</keyword>
<feature type="binding site" evidence="9">
    <location>
        <position position="77"/>
    </location>
    <ligand>
        <name>substrate</name>
    </ligand>
</feature>
<comment type="subunit">
    <text evidence="9">Homohexamer.</text>
</comment>
<dbReference type="InterPro" id="IPR004821">
    <property type="entry name" value="Cyt_trans-like"/>
</dbReference>
<accession>A0ABZ0UNR9</accession>
<dbReference type="GO" id="GO:0016779">
    <property type="term" value="F:nucleotidyltransferase activity"/>
    <property type="evidence" value="ECO:0007669"/>
    <property type="project" value="UniProtKB-KW"/>
</dbReference>
<evidence type="ECO:0000256" key="9">
    <source>
        <dbReference type="HAMAP-Rule" id="MF_00151"/>
    </source>
</evidence>
<feature type="binding site" evidence="9">
    <location>
        <position position="102"/>
    </location>
    <ligand>
        <name>ATP</name>
        <dbReference type="ChEBI" id="CHEBI:30616"/>
    </ligand>
</feature>